<evidence type="ECO:0000256" key="1">
    <source>
        <dbReference type="ARBA" id="ARBA00023015"/>
    </source>
</evidence>
<name>A0ABZ2YYX4_9BACT</name>
<organism evidence="5 6">
    <name type="scientific">Chitinophaga caseinilytica</name>
    <dbReference type="NCBI Taxonomy" id="2267521"/>
    <lineage>
        <taxon>Bacteria</taxon>
        <taxon>Pseudomonadati</taxon>
        <taxon>Bacteroidota</taxon>
        <taxon>Chitinophagia</taxon>
        <taxon>Chitinophagales</taxon>
        <taxon>Chitinophagaceae</taxon>
        <taxon>Chitinophaga</taxon>
    </lineage>
</organism>
<sequence length="97" mass="10858">MDLLSGKWTMSVINALMSGVLRFGELERAVPGINTRMLARTVKELEERKIISRKPHPTVPPTVEYSLTEKGLALKPVMQALQAWAVANYHRAQAEQS</sequence>
<gene>
    <name evidence="5" type="ORF">WJU22_17450</name>
</gene>
<evidence type="ECO:0000256" key="3">
    <source>
        <dbReference type="ARBA" id="ARBA00023163"/>
    </source>
</evidence>
<dbReference type="InterPro" id="IPR036390">
    <property type="entry name" value="WH_DNA-bd_sf"/>
</dbReference>
<dbReference type="EMBL" id="CP150096">
    <property type="protein sequence ID" value="WZN44684.1"/>
    <property type="molecule type" value="Genomic_DNA"/>
</dbReference>
<protein>
    <submittedName>
        <fullName evidence="5">Helix-turn-helix domain-containing protein</fullName>
    </submittedName>
</protein>
<dbReference type="InterPro" id="IPR002577">
    <property type="entry name" value="HTH_HxlR"/>
</dbReference>
<dbReference type="Proteomes" id="UP001449657">
    <property type="component" value="Chromosome"/>
</dbReference>
<dbReference type="RefSeq" id="WP_341839452.1">
    <property type="nucleotide sequence ID" value="NZ_CP149792.1"/>
</dbReference>
<keyword evidence="2" id="KW-0238">DNA-binding</keyword>
<proteinExistence type="predicted"/>
<evidence type="ECO:0000256" key="2">
    <source>
        <dbReference type="ARBA" id="ARBA00023125"/>
    </source>
</evidence>
<keyword evidence="1" id="KW-0805">Transcription regulation</keyword>
<dbReference type="PANTHER" id="PTHR33204">
    <property type="entry name" value="TRANSCRIPTIONAL REGULATOR, MARR FAMILY"/>
    <property type="match status" value="1"/>
</dbReference>
<evidence type="ECO:0000313" key="6">
    <source>
        <dbReference type="Proteomes" id="UP001449657"/>
    </source>
</evidence>
<keyword evidence="6" id="KW-1185">Reference proteome</keyword>
<dbReference type="InterPro" id="IPR036388">
    <property type="entry name" value="WH-like_DNA-bd_sf"/>
</dbReference>
<keyword evidence="3" id="KW-0804">Transcription</keyword>
<evidence type="ECO:0000259" key="4">
    <source>
        <dbReference type="PROSITE" id="PS51118"/>
    </source>
</evidence>
<dbReference type="Pfam" id="PF01638">
    <property type="entry name" value="HxlR"/>
    <property type="match status" value="1"/>
</dbReference>
<reference evidence="5 6" key="1">
    <citation type="submission" date="2024-03" db="EMBL/GenBank/DDBJ databases">
        <title>Chitinophaga caseinilytica sp. nov., a casein hydrolysing bacterium isolated from forest soil.</title>
        <authorList>
            <person name="Lee D.S."/>
            <person name="Han D.M."/>
            <person name="Baek J.H."/>
            <person name="Choi D.G."/>
            <person name="Jeon J.H."/>
            <person name="Jeon C.O."/>
        </authorList>
    </citation>
    <scope>NUCLEOTIDE SEQUENCE [LARGE SCALE GENOMIC DNA]</scope>
    <source>
        <strain evidence="5 6">KACC 19118</strain>
    </source>
</reference>
<dbReference type="SUPFAM" id="SSF46785">
    <property type="entry name" value="Winged helix' DNA-binding domain"/>
    <property type="match status" value="1"/>
</dbReference>
<dbReference type="Gene3D" id="1.10.10.10">
    <property type="entry name" value="Winged helix-like DNA-binding domain superfamily/Winged helix DNA-binding domain"/>
    <property type="match status" value="1"/>
</dbReference>
<feature type="domain" description="HTH hxlR-type" evidence="4">
    <location>
        <begin position="1"/>
        <end position="93"/>
    </location>
</feature>
<accession>A0ABZ2YYX4</accession>
<evidence type="ECO:0000313" key="5">
    <source>
        <dbReference type="EMBL" id="WZN44684.1"/>
    </source>
</evidence>
<dbReference type="PROSITE" id="PS51118">
    <property type="entry name" value="HTH_HXLR"/>
    <property type="match status" value="1"/>
</dbReference>